<dbReference type="InterPro" id="IPR007318">
    <property type="entry name" value="Phopholipid_MeTrfase"/>
</dbReference>
<comment type="subcellular location">
    <subcellularLocation>
        <location evidence="1">Endomembrane system</location>
        <topology evidence="1">Multi-pass membrane protein</topology>
    </subcellularLocation>
</comment>
<evidence type="ECO:0000256" key="5">
    <source>
        <dbReference type="SAM" id="Phobius"/>
    </source>
</evidence>
<dbReference type="Pfam" id="PF04191">
    <property type="entry name" value="PEMT"/>
    <property type="match status" value="1"/>
</dbReference>
<accession>A0AAJ2X1S6</accession>
<evidence type="ECO:0000256" key="1">
    <source>
        <dbReference type="ARBA" id="ARBA00004127"/>
    </source>
</evidence>
<keyword evidence="3 5" id="KW-1133">Transmembrane helix</keyword>
<dbReference type="RefSeq" id="WP_323370867.1">
    <property type="nucleotide sequence ID" value="NZ_JAJFNJ020000003.1"/>
</dbReference>
<evidence type="ECO:0000256" key="2">
    <source>
        <dbReference type="ARBA" id="ARBA00022692"/>
    </source>
</evidence>
<reference evidence="6" key="2">
    <citation type="submission" date="2024-01" db="EMBL/GenBank/DDBJ databases">
        <title>Long-read genome sequencing of X. campestris pv. papavericola.</title>
        <authorList>
            <person name="Hussain R.M.F."/>
            <person name="Greer S."/>
            <person name="Harrison J."/>
            <person name="Grant M."/>
            <person name="Vicente J."/>
            <person name="Studholme D.J."/>
        </authorList>
    </citation>
    <scope>NUCLEOTIDE SEQUENCE</scope>
    <source>
        <strain evidence="6">NCPPB 2970</strain>
    </source>
</reference>
<keyword evidence="4 5" id="KW-0472">Membrane</keyword>
<dbReference type="AlphaFoldDB" id="A0AAJ2X1S6"/>
<feature type="transmembrane region" description="Helical" evidence="5">
    <location>
        <begin position="12"/>
        <end position="34"/>
    </location>
</feature>
<gene>
    <name evidence="6" type="ORF">LLE72_005390</name>
</gene>
<feature type="transmembrane region" description="Helical" evidence="5">
    <location>
        <begin position="40"/>
        <end position="56"/>
    </location>
</feature>
<dbReference type="Proteomes" id="UP001297361">
    <property type="component" value="Unassembled WGS sequence"/>
</dbReference>
<name>A0AAJ2X1S6_XANCA</name>
<dbReference type="EMBL" id="JAJFNJ020000003">
    <property type="protein sequence ID" value="MEC3887199.1"/>
    <property type="molecule type" value="Genomic_DNA"/>
</dbReference>
<sequence length="102" mass="10747">MLQWLETRVPPPVLLVLLGVIAAGTAALLPSIALPLPGRMLMAGTCVLGGIALNVLPKLTFARAGTTINPLTPQRATQLVTTGLHRYTRNPMYLGHALLLSG</sequence>
<proteinExistence type="predicted"/>
<dbReference type="GO" id="GO:0032259">
    <property type="term" value="P:methylation"/>
    <property type="evidence" value="ECO:0007669"/>
    <property type="project" value="UniProtKB-KW"/>
</dbReference>
<reference evidence="6" key="1">
    <citation type="submission" date="2021-10" db="EMBL/GenBank/DDBJ databases">
        <authorList>
            <person name="Hussein R."/>
            <person name="Harrison J."/>
            <person name="Studholme D.J."/>
            <person name="Vicente J."/>
            <person name="Grant M."/>
        </authorList>
    </citation>
    <scope>NUCLEOTIDE SEQUENCE</scope>
    <source>
        <strain evidence="6">NCPPB 2970</strain>
    </source>
</reference>
<dbReference type="GO" id="GO:0008168">
    <property type="term" value="F:methyltransferase activity"/>
    <property type="evidence" value="ECO:0007669"/>
    <property type="project" value="UniProtKB-KW"/>
</dbReference>
<keyword evidence="2 5" id="KW-0812">Transmembrane</keyword>
<organism evidence="6 7">
    <name type="scientific">Xanthomonas campestris pv. papavericola</name>
    <dbReference type="NCBI Taxonomy" id="487881"/>
    <lineage>
        <taxon>Bacteria</taxon>
        <taxon>Pseudomonadati</taxon>
        <taxon>Pseudomonadota</taxon>
        <taxon>Gammaproteobacteria</taxon>
        <taxon>Lysobacterales</taxon>
        <taxon>Lysobacteraceae</taxon>
        <taxon>Xanthomonas</taxon>
    </lineage>
</organism>
<evidence type="ECO:0000256" key="3">
    <source>
        <dbReference type="ARBA" id="ARBA00022989"/>
    </source>
</evidence>
<dbReference type="Gene3D" id="1.20.120.1630">
    <property type="match status" value="1"/>
</dbReference>
<keyword evidence="6" id="KW-0808">Transferase</keyword>
<evidence type="ECO:0000313" key="7">
    <source>
        <dbReference type="Proteomes" id="UP001297361"/>
    </source>
</evidence>
<keyword evidence="6" id="KW-0489">Methyltransferase</keyword>
<evidence type="ECO:0000313" key="6">
    <source>
        <dbReference type="EMBL" id="MEC3887199.1"/>
    </source>
</evidence>
<dbReference type="GO" id="GO:0012505">
    <property type="term" value="C:endomembrane system"/>
    <property type="evidence" value="ECO:0007669"/>
    <property type="project" value="UniProtKB-SubCell"/>
</dbReference>
<evidence type="ECO:0000256" key="4">
    <source>
        <dbReference type="ARBA" id="ARBA00023136"/>
    </source>
</evidence>
<comment type="caution">
    <text evidence="6">The sequence shown here is derived from an EMBL/GenBank/DDBJ whole genome shotgun (WGS) entry which is preliminary data.</text>
</comment>
<protein>
    <submittedName>
        <fullName evidence="6">Methyltransferase</fullName>
    </submittedName>
</protein>